<dbReference type="AlphaFoldDB" id="A0AAW1QKL3"/>
<feature type="domain" description="2Fe-2S ferredoxin-type" evidence="4">
    <location>
        <begin position="1"/>
        <end position="69"/>
    </location>
</feature>
<proteinExistence type="predicted"/>
<dbReference type="Pfam" id="PF00111">
    <property type="entry name" value="Fer2"/>
    <property type="match status" value="1"/>
</dbReference>
<dbReference type="InterPro" id="IPR006058">
    <property type="entry name" value="2Fe2S_fd_BS"/>
</dbReference>
<dbReference type="InterPro" id="IPR036010">
    <property type="entry name" value="2Fe-2S_ferredoxin-like_sf"/>
</dbReference>
<dbReference type="PROSITE" id="PS00197">
    <property type="entry name" value="2FE2S_FER_1"/>
    <property type="match status" value="1"/>
</dbReference>
<keyword evidence="6" id="KW-1185">Reference proteome</keyword>
<evidence type="ECO:0000313" key="5">
    <source>
        <dbReference type="EMBL" id="KAK9821986.1"/>
    </source>
</evidence>
<evidence type="ECO:0000256" key="2">
    <source>
        <dbReference type="ARBA" id="ARBA00023014"/>
    </source>
</evidence>
<sequence>MGRQELQVAERAGVQIPSGCNSGSCGICEVAVYKYRAGQDASAEAVVRSCIARVPPGYTRIKVDLMDDPLWGSDGWDT</sequence>
<accession>A0AAW1QKL3</accession>
<dbReference type="GO" id="GO:0051537">
    <property type="term" value="F:2 iron, 2 sulfur cluster binding"/>
    <property type="evidence" value="ECO:0007669"/>
    <property type="project" value="UniProtKB-KW"/>
</dbReference>
<comment type="cofactor">
    <cofactor evidence="3">
        <name>[2Fe-2S] cluster</name>
        <dbReference type="ChEBI" id="CHEBI:190135"/>
    </cofactor>
</comment>
<evidence type="ECO:0000256" key="3">
    <source>
        <dbReference type="ARBA" id="ARBA00034078"/>
    </source>
</evidence>
<dbReference type="CDD" id="cd00207">
    <property type="entry name" value="fer2"/>
    <property type="match status" value="1"/>
</dbReference>
<dbReference type="Proteomes" id="UP001445335">
    <property type="component" value="Unassembled WGS sequence"/>
</dbReference>
<keyword evidence="1" id="KW-0479">Metal-binding</keyword>
<comment type="caution">
    <text evidence="5">The sequence shown here is derived from an EMBL/GenBank/DDBJ whole genome shotgun (WGS) entry which is preliminary data.</text>
</comment>
<dbReference type="PROSITE" id="PS51085">
    <property type="entry name" value="2FE2S_FER_2"/>
    <property type="match status" value="1"/>
</dbReference>
<organism evidence="5 6">
    <name type="scientific">Elliptochloris bilobata</name>
    <dbReference type="NCBI Taxonomy" id="381761"/>
    <lineage>
        <taxon>Eukaryota</taxon>
        <taxon>Viridiplantae</taxon>
        <taxon>Chlorophyta</taxon>
        <taxon>core chlorophytes</taxon>
        <taxon>Trebouxiophyceae</taxon>
        <taxon>Trebouxiophyceae incertae sedis</taxon>
        <taxon>Elliptochloris clade</taxon>
        <taxon>Elliptochloris</taxon>
    </lineage>
</organism>
<evidence type="ECO:0000259" key="4">
    <source>
        <dbReference type="PROSITE" id="PS51085"/>
    </source>
</evidence>
<keyword evidence="1" id="KW-0001">2Fe-2S</keyword>
<name>A0AAW1QKL3_9CHLO</name>
<evidence type="ECO:0000313" key="6">
    <source>
        <dbReference type="Proteomes" id="UP001445335"/>
    </source>
</evidence>
<reference evidence="5 6" key="1">
    <citation type="journal article" date="2024" name="Nat. Commun.">
        <title>Phylogenomics reveals the evolutionary origins of lichenization in chlorophyte algae.</title>
        <authorList>
            <person name="Puginier C."/>
            <person name="Libourel C."/>
            <person name="Otte J."/>
            <person name="Skaloud P."/>
            <person name="Haon M."/>
            <person name="Grisel S."/>
            <person name="Petersen M."/>
            <person name="Berrin J.G."/>
            <person name="Delaux P.M."/>
            <person name="Dal Grande F."/>
            <person name="Keller J."/>
        </authorList>
    </citation>
    <scope>NUCLEOTIDE SEQUENCE [LARGE SCALE GENOMIC DNA]</scope>
    <source>
        <strain evidence="5 6">SAG 245.80</strain>
    </source>
</reference>
<dbReference type="SUPFAM" id="SSF54292">
    <property type="entry name" value="2Fe-2S ferredoxin-like"/>
    <property type="match status" value="1"/>
</dbReference>
<keyword evidence="2" id="KW-0411">Iron-sulfur</keyword>
<protein>
    <recommendedName>
        <fullName evidence="4">2Fe-2S ferredoxin-type domain-containing protein</fullName>
    </recommendedName>
</protein>
<keyword evidence="1" id="KW-0408">Iron</keyword>
<dbReference type="EMBL" id="JALJOU010000092">
    <property type="protein sequence ID" value="KAK9821986.1"/>
    <property type="molecule type" value="Genomic_DNA"/>
</dbReference>
<gene>
    <name evidence="5" type="ORF">WJX81_003036</name>
</gene>
<dbReference type="InterPro" id="IPR012675">
    <property type="entry name" value="Beta-grasp_dom_sf"/>
</dbReference>
<dbReference type="Gene3D" id="3.10.20.30">
    <property type="match status" value="1"/>
</dbReference>
<dbReference type="InterPro" id="IPR001041">
    <property type="entry name" value="2Fe-2S_ferredoxin-type"/>
</dbReference>
<evidence type="ECO:0000256" key="1">
    <source>
        <dbReference type="ARBA" id="ARBA00022714"/>
    </source>
</evidence>